<evidence type="ECO:0008006" key="5">
    <source>
        <dbReference type="Google" id="ProtNLM"/>
    </source>
</evidence>
<dbReference type="EMBL" id="RCHS01002239">
    <property type="protein sequence ID" value="RMX48759.1"/>
    <property type="molecule type" value="Genomic_DNA"/>
</dbReference>
<evidence type="ECO:0000313" key="3">
    <source>
        <dbReference type="EMBL" id="RMX48759.1"/>
    </source>
</evidence>
<dbReference type="Proteomes" id="UP000275408">
    <property type="component" value="Unassembled WGS sequence"/>
</dbReference>
<reference evidence="3 4" key="1">
    <citation type="journal article" date="2018" name="Sci. Rep.">
        <title>Comparative analysis of the Pocillopora damicornis genome highlights role of immune system in coral evolution.</title>
        <authorList>
            <person name="Cunning R."/>
            <person name="Bay R.A."/>
            <person name="Gillette P."/>
            <person name="Baker A.C."/>
            <person name="Traylor-Knowles N."/>
        </authorList>
    </citation>
    <scope>NUCLEOTIDE SEQUENCE [LARGE SCALE GENOMIC DNA]</scope>
    <source>
        <strain evidence="3">RSMAS</strain>
        <tissue evidence="3">Whole animal</tissue>
    </source>
</reference>
<evidence type="ECO:0000256" key="2">
    <source>
        <dbReference type="SAM" id="SignalP"/>
    </source>
</evidence>
<accession>A0A3M6U5C1</accession>
<gene>
    <name evidence="3" type="ORF">pdam_00001592</name>
</gene>
<dbReference type="AlphaFoldDB" id="A0A3M6U5C1"/>
<proteinExistence type="predicted"/>
<keyword evidence="4" id="KW-1185">Reference proteome</keyword>
<sequence length="83" mass="9501">MFRVIFILILAARVLYSSNLDCRDNSLRVEDFKRVSGGGIVASSWFSPYSDFAPCQGRLNNQKGTWCSNRPEKDPRPYLQARN</sequence>
<evidence type="ECO:0000256" key="1">
    <source>
        <dbReference type="SAM" id="MobiDB-lite"/>
    </source>
</evidence>
<feature type="chain" id="PRO_5017962085" description="Kringle domain-containing protein" evidence="2">
    <location>
        <begin position="18"/>
        <end position="83"/>
    </location>
</feature>
<evidence type="ECO:0000313" key="4">
    <source>
        <dbReference type="Proteomes" id="UP000275408"/>
    </source>
</evidence>
<feature type="region of interest" description="Disordered" evidence="1">
    <location>
        <begin position="64"/>
        <end position="83"/>
    </location>
</feature>
<comment type="caution">
    <text evidence="3">The sequence shown here is derived from an EMBL/GenBank/DDBJ whole genome shotgun (WGS) entry which is preliminary data.</text>
</comment>
<protein>
    <recommendedName>
        <fullName evidence="5">Kringle domain-containing protein</fullName>
    </recommendedName>
</protein>
<dbReference type="OrthoDB" id="5972003at2759"/>
<dbReference type="Gene3D" id="2.60.120.260">
    <property type="entry name" value="Galactose-binding domain-like"/>
    <property type="match status" value="1"/>
</dbReference>
<name>A0A3M6U5C1_POCDA</name>
<keyword evidence="2" id="KW-0732">Signal</keyword>
<feature type="signal peptide" evidence="2">
    <location>
        <begin position="1"/>
        <end position="17"/>
    </location>
</feature>
<organism evidence="3 4">
    <name type="scientific">Pocillopora damicornis</name>
    <name type="common">Cauliflower coral</name>
    <name type="synonym">Millepora damicornis</name>
    <dbReference type="NCBI Taxonomy" id="46731"/>
    <lineage>
        <taxon>Eukaryota</taxon>
        <taxon>Metazoa</taxon>
        <taxon>Cnidaria</taxon>
        <taxon>Anthozoa</taxon>
        <taxon>Hexacorallia</taxon>
        <taxon>Scleractinia</taxon>
        <taxon>Astrocoeniina</taxon>
        <taxon>Pocilloporidae</taxon>
        <taxon>Pocillopora</taxon>
    </lineage>
</organism>